<protein>
    <submittedName>
        <fullName evidence="2">Fimbrial assembly family protein</fullName>
    </submittedName>
</protein>
<comment type="caution">
    <text evidence="2">The sequence shown here is derived from an EMBL/GenBank/DDBJ whole genome shotgun (WGS) entry which is preliminary data.</text>
</comment>
<dbReference type="RefSeq" id="WP_033092297.1">
    <property type="nucleotide sequence ID" value="NZ_JQED01000005.1"/>
</dbReference>
<sequence length="201" mass="22592">MMTTKNSINLLQAELFPEKPLLTLTRVMGAWFALLSLMLIWGIITELNFNQSAARYDDLLKEKQQKQKLAKNLEVQIQNRQVSPSLQRDLATIKLVMQHKDALLDKLTDSNETFAGGFVMAMNDLSAMHHKDIRLQTIRIDAQNMTFTGQARTPQAVPAWLAGFKQSRLLSGKAFVQFKLAKNEQNITEFVVSSEVAGGKG</sequence>
<dbReference type="Pfam" id="PF05137">
    <property type="entry name" value="PilN"/>
    <property type="match status" value="1"/>
</dbReference>
<dbReference type="Proteomes" id="UP000029843">
    <property type="component" value="Unassembled WGS sequence"/>
</dbReference>
<keyword evidence="1" id="KW-0812">Transmembrane</keyword>
<reference evidence="2 3" key="1">
    <citation type="submission" date="2014-08" db="EMBL/GenBank/DDBJ databases">
        <title>Genomic and Phenotypic Diversity of Colwellia psychrerythraea strains from Disparate Marine Basins.</title>
        <authorList>
            <person name="Techtmann S.M."/>
            <person name="Stelling S.C."/>
            <person name="Utturkar S.M."/>
            <person name="Alshibli N."/>
            <person name="Harris A."/>
            <person name="Brown S.D."/>
            <person name="Hazen T.C."/>
        </authorList>
    </citation>
    <scope>NUCLEOTIDE SEQUENCE [LARGE SCALE GENOMIC DNA]</scope>
    <source>
        <strain evidence="2 3">ND2E</strain>
    </source>
</reference>
<feature type="transmembrane region" description="Helical" evidence="1">
    <location>
        <begin position="21"/>
        <end position="44"/>
    </location>
</feature>
<accession>A0A099KUU1</accession>
<keyword evidence="1" id="KW-1133">Transmembrane helix</keyword>
<dbReference type="AlphaFoldDB" id="A0A099KUU1"/>
<dbReference type="EMBL" id="JQED01000005">
    <property type="protein sequence ID" value="KGJ94316.1"/>
    <property type="molecule type" value="Genomic_DNA"/>
</dbReference>
<keyword evidence="1" id="KW-0472">Membrane</keyword>
<dbReference type="OrthoDB" id="5296002at2"/>
<proteinExistence type="predicted"/>
<gene>
    <name evidence="2" type="ORF">ND2E_1505</name>
</gene>
<organism evidence="2 3">
    <name type="scientific">Colwellia psychrerythraea</name>
    <name type="common">Vibrio psychroerythus</name>
    <dbReference type="NCBI Taxonomy" id="28229"/>
    <lineage>
        <taxon>Bacteria</taxon>
        <taxon>Pseudomonadati</taxon>
        <taxon>Pseudomonadota</taxon>
        <taxon>Gammaproteobacteria</taxon>
        <taxon>Alteromonadales</taxon>
        <taxon>Colwelliaceae</taxon>
        <taxon>Colwellia</taxon>
    </lineage>
</organism>
<name>A0A099KUU1_COLPS</name>
<dbReference type="InterPro" id="IPR007813">
    <property type="entry name" value="PilN"/>
</dbReference>
<evidence type="ECO:0000313" key="3">
    <source>
        <dbReference type="Proteomes" id="UP000029843"/>
    </source>
</evidence>
<evidence type="ECO:0000256" key="1">
    <source>
        <dbReference type="SAM" id="Phobius"/>
    </source>
</evidence>
<dbReference type="PATRIC" id="fig|28229.4.peg.506"/>
<evidence type="ECO:0000313" key="2">
    <source>
        <dbReference type="EMBL" id="KGJ94316.1"/>
    </source>
</evidence>